<proteinExistence type="inferred from homology"/>
<evidence type="ECO:0000256" key="5">
    <source>
        <dbReference type="ARBA" id="ARBA00022499"/>
    </source>
</evidence>
<evidence type="ECO:0000256" key="11">
    <source>
        <dbReference type="ARBA" id="ARBA00034776"/>
    </source>
</evidence>
<dbReference type="Proteomes" id="UP001150538">
    <property type="component" value="Unassembled WGS sequence"/>
</dbReference>
<keyword evidence="10" id="KW-0206">Cytoskeleton</keyword>
<dbReference type="PANTHER" id="PTHR13034">
    <property type="entry name" value="DYNACTIN P62 SUBUNIT"/>
    <property type="match status" value="1"/>
</dbReference>
<sequence length="364" mass="40552">MEAESRSDDAPAKPFYLSCSVCFWDSREIGWCFEKATGLSAQVEALKSNTAEKEFNQLVEHFEGIQKSSLPNNHFSSTFGSLGYSSRSLGRFSSFGMSTRSQLESRNGKQSSLQEYHAVSYVEDSDLASPTPNIQNMIPTRVRLAMKQAKRCRKCRHIMIKPESKAQTIRFKIKLVASNYIPKITLLRTLSDSTPLTTAPYPVNEPFYIGLRFTNPIYTIVNMELSTPFTDDSNPDNPTVDLIASTFALPPYTELWEYEDEEDEDLENKEILAKANNSKGVVEVRGNSVSVIAYVVAKKPSENMILPILVKYNHKSLDVDLGEDEAGDVNDSATSDAAAATAANAIVYGSFWVYINLGRVSQQE</sequence>
<dbReference type="EMBL" id="JANBPU010000006">
    <property type="protein sequence ID" value="KAJ1921227.1"/>
    <property type="molecule type" value="Genomic_DNA"/>
</dbReference>
<dbReference type="OrthoDB" id="283815at2759"/>
<evidence type="ECO:0000256" key="2">
    <source>
        <dbReference type="ARBA" id="ARBA00004529"/>
    </source>
</evidence>
<evidence type="ECO:0000256" key="3">
    <source>
        <dbReference type="ARBA" id="ARBA00004657"/>
    </source>
</evidence>
<name>A0A9W8DWW7_9FUNG</name>
<keyword evidence="15" id="KW-1185">Reference proteome</keyword>
<evidence type="ECO:0000313" key="15">
    <source>
        <dbReference type="Proteomes" id="UP001150538"/>
    </source>
</evidence>
<evidence type="ECO:0000256" key="8">
    <source>
        <dbReference type="ARBA" id="ARBA00022990"/>
    </source>
</evidence>
<gene>
    <name evidence="14" type="ORF">H4219_000826</name>
</gene>
<evidence type="ECO:0000256" key="4">
    <source>
        <dbReference type="ARBA" id="ARBA00022490"/>
    </source>
</evidence>
<evidence type="ECO:0000313" key="14">
    <source>
        <dbReference type="EMBL" id="KAJ1921227.1"/>
    </source>
</evidence>
<evidence type="ECO:0000256" key="6">
    <source>
        <dbReference type="ARBA" id="ARBA00022553"/>
    </source>
</evidence>
<evidence type="ECO:0000256" key="13">
    <source>
        <dbReference type="ARBA" id="ARBA00093507"/>
    </source>
</evidence>
<keyword evidence="9" id="KW-0175">Coiled coil</keyword>
<dbReference type="GO" id="GO:0005869">
    <property type="term" value="C:dynactin complex"/>
    <property type="evidence" value="ECO:0007669"/>
    <property type="project" value="InterPro"/>
</dbReference>
<comment type="similarity">
    <text evidence="11">Belongs to the dynactin subunit 4 family.</text>
</comment>
<keyword evidence="4" id="KW-0963">Cytoplasm</keyword>
<reference evidence="14" key="1">
    <citation type="submission" date="2022-07" db="EMBL/GenBank/DDBJ databases">
        <title>Phylogenomic reconstructions and comparative analyses of Kickxellomycotina fungi.</title>
        <authorList>
            <person name="Reynolds N.K."/>
            <person name="Stajich J.E."/>
            <person name="Barry K."/>
            <person name="Grigoriev I.V."/>
            <person name="Crous P."/>
            <person name="Smith M.E."/>
        </authorList>
    </citation>
    <scope>NUCLEOTIDE SEQUENCE</scope>
    <source>
        <strain evidence="14">NBRC 100468</strain>
    </source>
</reference>
<evidence type="ECO:0000256" key="1">
    <source>
        <dbReference type="ARBA" id="ARBA00004300"/>
    </source>
</evidence>
<keyword evidence="6" id="KW-0597">Phosphoprotein</keyword>
<evidence type="ECO:0000256" key="10">
    <source>
        <dbReference type="ARBA" id="ARBA00023212"/>
    </source>
</evidence>
<dbReference type="Pfam" id="PF05502">
    <property type="entry name" value="Dynactin_p62"/>
    <property type="match status" value="2"/>
</dbReference>
<dbReference type="PANTHER" id="PTHR13034:SF2">
    <property type="entry name" value="DYNACTIN SUBUNIT 4"/>
    <property type="match status" value="1"/>
</dbReference>
<evidence type="ECO:0000256" key="12">
    <source>
        <dbReference type="ARBA" id="ARBA00034864"/>
    </source>
</evidence>
<organism evidence="14 15">
    <name type="scientific">Mycoemilia scoparia</name>
    <dbReference type="NCBI Taxonomy" id="417184"/>
    <lineage>
        <taxon>Eukaryota</taxon>
        <taxon>Fungi</taxon>
        <taxon>Fungi incertae sedis</taxon>
        <taxon>Zoopagomycota</taxon>
        <taxon>Kickxellomycotina</taxon>
        <taxon>Kickxellomycetes</taxon>
        <taxon>Kickxellales</taxon>
        <taxon>Kickxellaceae</taxon>
        <taxon>Mycoemilia</taxon>
    </lineage>
</organism>
<keyword evidence="8" id="KW-0007">Acetylation</keyword>
<protein>
    <recommendedName>
        <fullName evidence="12">Dynactin subunit 4</fullName>
    </recommendedName>
</protein>
<accession>A0A9W8DWW7</accession>
<dbReference type="GO" id="GO:0001725">
    <property type="term" value="C:stress fiber"/>
    <property type="evidence" value="ECO:0007669"/>
    <property type="project" value="UniProtKB-SubCell"/>
</dbReference>
<evidence type="ECO:0000256" key="7">
    <source>
        <dbReference type="ARBA" id="ARBA00022843"/>
    </source>
</evidence>
<evidence type="ECO:0000256" key="9">
    <source>
        <dbReference type="ARBA" id="ARBA00023054"/>
    </source>
</evidence>
<dbReference type="InterPro" id="IPR008603">
    <property type="entry name" value="DCTN4"/>
</dbReference>
<keyword evidence="7" id="KW-0832">Ubl conjugation</keyword>
<comment type="caution">
    <text evidence="14">The sequence shown here is derived from an EMBL/GenBank/DDBJ whole genome shotgun (WGS) entry which is preliminary data.</text>
</comment>
<keyword evidence="5" id="KW-1017">Isopeptide bond</keyword>
<comment type="subunit">
    <text evidence="13">Subunit of dynactin, a multiprotein complex part of a tripartite complex with dynein and a adapter, such as BICDL1, BICD2 or HOOK3. The dynactin complex is built around ACTR1A/ACTB filament and consists of an actin-related filament composed of a shoulder domain, a pointed end and a barbed end. Its length is defined by its flexible shoulder domain. The soulder is composed of 2 DCTN1 subunits, 4 DCTN2 and 2 DCTN3. The 4 DCNT2 (via N-terminus) bind the ACTR1A filament and act as molecular rulers to determine the length. The pointed end is important for binding dynein-dynactin cargo adapters. Consists of 4 subunits: ACTR10, DCNT4, DCTN5 and DCTN6. The barbed end is composed of a CAPZA1:CAPZB heterodimers, which binds ACTR1A/ACTB filament and dynactin and stabilizes dynactin. Interacts with ATP7B, but not ATP7A, in a copper-dependent manner. Interacts with ANK2; this interaction is required for localization at costameres. Interacts with N4BP2L1.</text>
</comment>
<dbReference type="AlphaFoldDB" id="A0A9W8DWW7"/>
<comment type="subcellular location">
    <subcellularLocation>
        <location evidence="1">Cytoplasm</location>
        <location evidence="1">Cytoskeleton</location>
        <location evidence="1">Microtubule organizing center</location>
        <location evidence="1">Centrosome</location>
    </subcellularLocation>
    <subcellularLocation>
        <location evidence="2">Cytoplasm</location>
        <location evidence="2">Cytoskeleton</location>
        <location evidence="2">Stress fiber</location>
    </subcellularLocation>
    <subcellularLocation>
        <location evidence="3">Cytoplasm</location>
        <location evidence="3">Myofibril</location>
    </subcellularLocation>
</comment>